<dbReference type="InterPro" id="IPR001940">
    <property type="entry name" value="Peptidase_S1C"/>
</dbReference>
<dbReference type="EMBL" id="DXGD01000484">
    <property type="protein sequence ID" value="HIX01043.1"/>
    <property type="molecule type" value="Genomic_DNA"/>
</dbReference>
<evidence type="ECO:0000256" key="3">
    <source>
        <dbReference type="ARBA" id="ARBA00022989"/>
    </source>
</evidence>
<gene>
    <name evidence="6" type="ORF">H9871_12980</name>
</gene>
<dbReference type="GO" id="GO:0004252">
    <property type="term" value="F:serine-type endopeptidase activity"/>
    <property type="evidence" value="ECO:0007669"/>
    <property type="project" value="InterPro"/>
</dbReference>
<dbReference type="PANTHER" id="PTHR43019:SF23">
    <property type="entry name" value="PROTEASE DO-LIKE 5, CHLOROPLASTIC"/>
    <property type="match status" value="1"/>
</dbReference>
<keyword evidence="6" id="KW-0645">Protease</keyword>
<name>A0A9D2A8R5_9MICC</name>
<dbReference type="InterPro" id="IPR047680">
    <property type="entry name" value="MarP-like"/>
</dbReference>
<evidence type="ECO:0000313" key="7">
    <source>
        <dbReference type="Proteomes" id="UP000824151"/>
    </source>
</evidence>
<dbReference type="InterPro" id="IPR009003">
    <property type="entry name" value="Peptidase_S1_PA"/>
</dbReference>
<feature type="transmembrane region" description="Helical" evidence="5">
    <location>
        <begin position="59"/>
        <end position="82"/>
    </location>
</feature>
<dbReference type="Proteomes" id="UP000824151">
    <property type="component" value="Unassembled WGS sequence"/>
</dbReference>
<dbReference type="GO" id="GO:0009403">
    <property type="term" value="P:toxin biosynthetic process"/>
    <property type="evidence" value="ECO:0007669"/>
    <property type="project" value="InterPro"/>
</dbReference>
<evidence type="ECO:0000256" key="4">
    <source>
        <dbReference type="ARBA" id="ARBA00023136"/>
    </source>
</evidence>
<dbReference type="NCBIfam" id="NF033740">
    <property type="entry name" value="MarP_fam_protase"/>
    <property type="match status" value="1"/>
</dbReference>
<dbReference type="Pfam" id="PF13365">
    <property type="entry name" value="Trypsin_2"/>
    <property type="match status" value="1"/>
</dbReference>
<feature type="transmembrane region" description="Helical" evidence="5">
    <location>
        <begin position="30"/>
        <end position="47"/>
    </location>
</feature>
<keyword evidence="6" id="KW-0378">Hydrolase</keyword>
<evidence type="ECO:0000313" key="6">
    <source>
        <dbReference type="EMBL" id="HIX01043.1"/>
    </source>
</evidence>
<organism evidence="6 7">
    <name type="scientific">Candidatus Nesterenkonia stercoripullorum</name>
    <dbReference type="NCBI Taxonomy" id="2838701"/>
    <lineage>
        <taxon>Bacteria</taxon>
        <taxon>Bacillati</taxon>
        <taxon>Actinomycetota</taxon>
        <taxon>Actinomycetes</taxon>
        <taxon>Micrococcales</taxon>
        <taxon>Micrococcaceae</taxon>
        <taxon>Nesterenkonia</taxon>
    </lineage>
</organism>
<protein>
    <submittedName>
        <fullName evidence="6">MarP family serine protease</fullName>
        <ecNumber evidence="6">3.4.21.-</ecNumber>
    </submittedName>
</protein>
<reference evidence="6" key="2">
    <citation type="submission" date="2021-04" db="EMBL/GenBank/DDBJ databases">
        <authorList>
            <person name="Gilroy R."/>
        </authorList>
    </citation>
    <scope>NUCLEOTIDE SEQUENCE</scope>
    <source>
        <strain evidence="6">ChiHejej3B27-3195</strain>
    </source>
</reference>
<comment type="subcellular location">
    <subcellularLocation>
        <location evidence="1">Membrane</location>
        <topology evidence="1">Multi-pass membrane protein</topology>
    </subcellularLocation>
</comment>
<dbReference type="GO" id="GO:0006508">
    <property type="term" value="P:proteolysis"/>
    <property type="evidence" value="ECO:0007669"/>
    <property type="project" value="UniProtKB-KW"/>
</dbReference>
<dbReference type="Pfam" id="PF02674">
    <property type="entry name" value="Colicin_V"/>
    <property type="match status" value="1"/>
</dbReference>
<dbReference type="GO" id="GO:0016020">
    <property type="term" value="C:membrane"/>
    <property type="evidence" value="ECO:0007669"/>
    <property type="project" value="UniProtKB-SubCell"/>
</dbReference>
<evidence type="ECO:0000256" key="2">
    <source>
        <dbReference type="ARBA" id="ARBA00022692"/>
    </source>
</evidence>
<dbReference type="AlphaFoldDB" id="A0A9D2A8R5"/>
<dbReference type="PRINTS" id="PR00834">
    <property type="entry name" value="PROTEASES2C"/>
</dbReference>
<dbReference type="Gene3D" id="2.40.10.10">
    <property type="entry name" value="Trypsin-like serine proteases"/>
    <property type="match status" value="2"/>
</dbReference>
<proteinExistence type="predicted"/>
<dbReference type="InterPro" id="IPR003825">
    <property type="entry name" value="Colicin-V_CvpA"/>
</dbReference>
<feature type="transmembrane region" description="Helical" evidence="5">
    <location>
        <begin position="94"/>
        <end position="127"/>
    </location>
</feature>
<keyword evidence="4 5" id="KW-0472">Membrane</keyword>
<evidence type="ECO:0000256" key="1">
    <source>
        <dbReference type="ARBA" id="ARBA00004141"/>
    </source>
</evidence>
<dbReference type="InterPro" id="IPR043504">
    <property type="entry name" value="Peptidase_S1_PA_chymotrypsin"/>
</dbReference>
<accession>A0A9D2A8R5</accession>
<sequence length="392" mass="39779">MGAILLDVILVIVLLGFLIIGLGRGLWATLGGALGFVVGLAAAFFAIPRVAEWVGEPVWRVVAVVAVAILLVIVGHAIGSAIGGRVGGLFRSPALRVFGSLIGGVLNLAVAAFAIAVLSFSLSAMGFPAVNQQLNQSRVVQTIDAGVPEPIEAWFAEVRSAVTASDIPEIAQLIAPNAAEAPSDTELSEAAESAAASVARVSGVAEQCGQSQTGSGFAVSDNRIVTNAHVLAGITAPTVEMPNGEVLPGRAVYFDPERDLAVLAVDSLESPSLEVSEPLAQGDSGYVMGYPAGGPFSAGAATVQGRDVSVVNNIYGGSPSELEVYQVNADVRQGNSGGPLVSQEGDVAGVVFARAVEGDSVGFAVTAAEAGEVLTSPESFTETVSTGQCVQR</sequence>
<comment type="caution">
    <text evidence="6">The sequence shown here is derived from an EMBL/GenBank/DDBJ whole genome shotgun (WGS) entry which is preliminary data.</text>
</comment>
<dbReference type="PANTHER" id="PTHR43019">
    <property type="entry name" value="SERINE ENDOPROTEASE DEGS"/>
    <property type="match status" value="1"/>
</dbReference>
<dbReference type="EC" id="3.4.21.-" evidence="6"/>
<evidence type="ECO:0000256" key="5">
    <source>
        <dbReference type="SAM" id="Phobius"/>
    </source>
</evidence>
<feature type="transmembrane region" description="Helical" evidence="5">
    <location>
        <begin position="6"/>
        <end position="23"/>
    </location>
</feature>
<reference evidence="6" key="1">
    <citation type="journal article" date="2021" name="PeerJ">
        <title>Extensive microbial diversity within the chicken gut microbiome revealed by metagenomics and culture.</title>
        <authorList>
            <person name="Gilroy R."/>
            <person name="Ravi A."/>
            <person name="Getino M."/>
            <person name="Pursley I."/>
            <person name="Horton D.L."/>
            <person name="Alikhan N.F."/>
            <person name="Baker D."/>
            <person name="Gharbi K."/>
            <person name="Hall N."/>
            <person name="Watson M."/>
            <person name="Adriaenssens E.M."/>
            <person name="Foster-Nyarko E."/>
            <person name="Jarju S."/>
            <person name="Secka A."/>
            <person name="Antonio M."/>
            <person name="Oren A."/>
            <person name="Chaudhuri R.R."/>
            <person name="La Ragione R."/>
            <person name="Hildebrand F."/>
            <person name="Pallen M.J."/>
        </authorList>
    </citation>
    <scope>NUCLEOTIDE SEQUENCE</scope>
    <source>
        <strain evidence="6">ChiHejej3B27-3195</strain>
    </source>
</reference>
<keyword evidence="2 5" id="KW-0812">Transmembrane</keyword>
<keyword evidence="3 5" id="KW-1133">Transmembrane helix</keyword>
<dbReference type="SUPFAM" id="SSF50494">
    <property type="entry name" value="Trypsin-like serine proteases"/>
    <property type="match status" value="1"/>
</dbReference>